<dbReference type="GO" id="GO:0005886">
    <property type="term" value="C:plasma membrane"/>
    <property type="evidence" value="ECO:0007669"/>
    <property type="project" value="UniProtKB-SubCell"/>
</dbReference>
<dbReference type="InterPro" id="IPR013604">
    <property type="entry name" value="7TM_chemorcpt"/>
</dbReference>
<feature type="transmembrane region" description="Helical" evidence="6">
    <location>
        <begin position="6"/>
        <end position="28"/>
    </location>
</feature>
<feature type="transmembrane region" description="Helical" evidence="6">
    <location>
        <begin position="261"/>
        <end position="283"/>
    </location>
</feature>
<dbReference type="Pfam" id="PF08395">
    <property type="entry name" value="7tm_7"/>
    <property type="match status" value="1"/>
</dbReference>
<evidence type="ECO:0000256" key="2">
    <source>
        <dbReference type="ARBA" id="ARBA00022475"/>
    </source>
</evidence>
<evidence type="ECO:0000256" key="5">
    <source>
        <dbReference type="ARBA" id="ARBA00023136"/>
    </source>
</evidence>
<dbReference type="AlphaFoldDB" id="A0A1Y1MXM8"/>
<dbReference type="GO" id="GO:0050909">
    <property type="term" value="P:sensory perception of taste"/>
    <property type="evidence" value="ECO:0007669"/>
    <property type="project" value="InterPro"/>
</dbReference>
<feature type="transmembrane region" description="Helical" evidence="6">
    <location>
        <begin position="81"/>
        <end position="103"/>
    </location>
</feature>
<dbReference type="EMBL" id="GEZM01022158">
    <property type="protein sequence ID" value="JAV88776.1"/>
    <property type="molecule type" value="Transcribed_RNA"/>
</dbReference>
<feature type="transmembrane region" description="Helical" evidence="6">
    <location>
        <begin position="175"/>
        <end position="197"/>
    </location>
</feature>
<sequence>MAGAKHFFSAISPTVCLTCILGICPVFINYRGNALFTHKYLYCVSIGFVLFYSAVLVRTANETRKSILSNSYYNSNKVSNIGIAFEFFGCVTYFYSTHLACLFKANAMKNTIMKLYKVDLTLARFGQDLKYKRMVLYQLTTQLPPIVVMTLNAIVQSENIKREGFLPLSPLIWLLFVYPIAVVNIFENQFSYIVLFVHRRFLMLNEQLIKLDLVDQESNRVFHFKENNSELHLRKIDTLMRMYDELCDVTQELSANYTLPIAIALVFQYSFLMFSIFYCYWMVI</sequence>
<reference evidence="7" key="1">
    <citation type="journal article" date="2016" name="Sci. Rep.">
        <title>Molecular characterization of firefly nuptial gifts: a multi-omics approach sheds light on postcopulatory sexual selection.</title>
        <authorList>
            <person name="Al-Wathiqui N."/>
            <person name="Fallon T.R."/>
            <person name="South A."/>
            <person name="Weng J.K."/>
            <person name="Lewis S.M."/>
        </authorList>
    </citation>
    <scope>NUCLEOTIDE SEQUENCE</scope>
</reference>
<organism evidence="7">
    <name type="scientific">Photinus pyralis</name>
    <name type="common">Common eastern firefly</name>
    <name type="synonym">Lampyris pyralis</name>
    <dbReference type="NCBI Taxonomy" id="7054"/>
    <lineage>
        <taxon>Eukaryota</taxon>
        <taxon>Metazoa</taxon>
        <taxon>Ecdysozoa</taxon>
        <taxon>Arthropoda</taxon>
        <taxon>Hexapoda</taxon>
        <taxon>Insecta</taxon>
        <taxon>Pterygota</taxon>
        <taxon>Neoptera</taxon>
        <taxon>Endopterygota</taxon>
        <taxon>Coleoptera</taxon>
        <taxon>Polyphaga</taxon>
        <taxon>Elateriformia</taxon>
        <taxon>Elateroidea</taxon>
        <taxon>Lampyridae</taxon>
        <taxon>Lampyrinae</taxon>
        <taxon>Photinus</taxon>
    </lineage>
</organism>
<keyword evidence="5 6" id="KW-0472">Membrane</keyword>
<evidence type="ECO:0000256" key="6">
    <source>
        <dbReference type="SAM" id="Phobius"/>
    </source>
</evidence>
<keyword evidence="3 6" id="KW-0812">Transmembrane</keyword>
<keyword evidence="2" id="KW-1003">Cell membrane</keyword>
<evidence type="ECO:0000256" key="1">
    <source>
        <dbReference type="ARBA" id="ARBA00004651"/>
    </source>
</evidence>
<evidence type="ECO:0008006" key="8">
    <source>
        <dbReference type="Google" id="ProtNLM"/>
    </source>
</evidence>
<accession>A0A1Y1MXM8</accession>
<comment type="subcellular location">
    <subcellularLocation>
        <location evidence="1">Cell membrane</location>
        <topology evidence="1">Multi-pass membrane protein</topology>
    </subcellularLocation>
</comment>
<evidence type="ECO:0000256" key="4">
    <source>
        <dbReference type="ARBA" id="ARBA00022989"/>
    </source>
</evidence>
<keyword evidence="4 6" id="KW-1133">Transmembrane helix</keyword>
<evidence type="ECO:0000313" key="7">
    <source>
        <dbReference type="EMBL" id="JAV88776.1"/>
    </source>
</evidence>
<proteinExistence type="predicted"/>
<evidence type="ECO:0000256" key="3">
    <source>
        <dbReference type="ARBA" id="ARBA00022692"/>
    </source>
</evidence>
<protein>
    <recommendedName>
        <fullName evidence="8">Gustatory receptor</fullName>
    </recommendedName>
</protein>
<feature type="transmembrane region" description="Helical" evidence="6">
    <location>
        <begin position="40"/>
        <end position="61"/>
    </location>
</feature>
<name>A0A1Y1MXM8_PHOPY</name>